<protein>
    <submittedName>
        <fullName evidence="2">Uncharacterized protein</fullName>
    </submittedName>
</protein>
<proteinExistence type="predicted"/>
<dbReference type="Proteomes" id="UP000647241">
    <property type="component" value="Unassembled WGS sequence"/>
</dbReference>
<evidence type="ECO:0000313" key="2">
    <source>
        <dbReference type="EMBL" id="GGG84833.1"/>
    </source>
</evidence>
<dbReference type="RefSeq" id="WP_188555049.1">
    <property type="nucleotide sequence ID" value="NZ_BMGT01000003.1"/>
</dbReference>
<comment type="caution">
    <text evidence="2">The sequence shown here is derived from an EMBL/GenBank/DDBJ whole genome shotgun (WGS) entry which is preliminary data.</text>
</comment>
<keyword evidence="3" id="KW-1185">Reference proteome</keyword>
<dbReference type="AlphaFoldDB" id="A0A917HMX6"/>
<accession>A0A917HMX6</accession>
<evidence type="ECO:0000313" key="3">
    <source>
        <dbReference type="Proteomes" id="UP000647241"/>
    </source>
</evidence>
<feature type="transmembrane region" description="Helical" evidence="1">
    <location>
        <begin position="46"/>
        <end position="64"/>
    </location>
</feature>
<name>A0A917HMX6_9BACT</name>
<dbReference type="Pfam" id="PF20136">
    <property type="entry name" value="DUF6526"/>
    <property type="match status" value="1"/>
</dbReference>
<feature type="transmembrane region" description="Helical" evidence="1">
    <location>
        <begin position="16"/>
        <end position="34"/>
    </location>
</feature>
<dbReference type="EMBL" id="BMGT01000003">
    <property type="protein sequence ID" value="GGG84833.1"/>
    <property type="molecule type" value="Genomic_DNA"/>
</dbReference>
<reference evidence="2" key="2">
    <citation type="submission" date="2020-09" db="EMBL/GenBank/DDBJ databases">
        <authorList>
            <person name="Sun Q."/>
            <person name="Zhou Y."/>
        </authorList>
    </citation>
    <scope>NUCLEOTIDE SEQUENCE</scope>
    <source>
        <strain evidence="2">CGMCC 1.12997</strain>
    </source>
</reference>
<sequence>MAEPQNYKNHKRRFPPFHFVLMPILVINLFFSIYDTVHRYPAHKYLFHWWVVMSIAFILMALLGRMQAVKAQDRIIRLEERLRLATLLPPDERAHIGEFTTAQLIALRFASDAELPALARRTLTQNLEPKAIKQAIENWRADDLRI</sequence>
<reference evidence="2" key="1">
    <citation type="journal article" date="2014" name="Int. J. Syst. Evol. Microbiol.">
        <title>Complete genome sequence of Corynebacterium casei LMG S-19264T (=DSM 44701T), isolated from a smear-ripened cheese.</title>
        <authorList>
            <consortium name="US DOE Joint Genome Institute (JGI-PGF)"/>
            <person name="Walter F."/>
            <person name="Albersmeier A."/>
            <person name="Kalinowski J."/>
            <person name="Ruckert C."/>
        </authorList>
    </citation>
    <scope>NUCLEOTIDE SEQUENCE</scope>
    <source>
        <strain evidence="2">CGMCC 1.12997</strain>
    </source>
</reference>
<keyword evidence="1" id="KW-0472">Membrane</keyword>
<gene>
    <name evidence="2" type="ORF">GCM10011585_30790</name>
</gene>
<evidence type="ECO:0000256" key="1">
    <source>
        <dbReference type="SAM" id="Phobius"/>
    </source>
</evidence>
<organism evidence="2 3">
    <name type="scientific">Edaphobacter dinghuensis</name>
    <dbReference type="NCBI Taxonomy" id="1560005"/>
    <lineage>
        <taxon>Bacteria</taxon>
        <taxon>Pseudomonadati</taxon>
        <taxon>Acidobacteriota</taxon>
        <taxon>Terriglobia</taxon>
        <taxon>Terriglobales</taxon>
        <taxon>Acidobacteriaceae</taxon>
        <taxon>Edaphobacter</taxon>
    </lineage>
</organism>
<keyword evidence="1" id="KW-0812">Transmembrane</keyword>
<dbReference type="InterPro" id="IPR045385">
    <property type="entry name" value="DUF6526"/>
</dbReference>
<keyword evidence="1" id="KW-1133">Transmembrane helix</keyword>